<keyword evidence="2" id="KW-0812">Transmembrane</keyword>
<proteinExistence type="predicted"/>
<dbReference type="Pfam" id="PF20152">
    <property type="entry name" value="DUF6534"/>
    <property type="match status" value="1"/>
</dbReference>
<feature type="transmembrane region" description="Helical" evidence="2">
    <location>
        <begin position="49"/>
        <end position="74"/>
    </location>
</feature>
<keyword evidence="2" id="KW-0472">Membrane</keyword>
<feature type="transmembrane region" description="Helical" evidence="2">
    <location>
        <begin position="12"/>
        <end position="37"/>
    </location>
</feature>
<evidence type="ECO:0000256" key="2">
    <source>
        <dbReference type="SAM" id="Phobius"/>
    </source>
</evidence>
<feature type="transmembrane region" description="Helical" evidence="2">
    <location>
        <begin position="212"/>
        <end position="236"/>
    </location>
</feature>
<gene>
    <name evidence="4" type="ORF">FB45DRAFT_363836</name>
</gene>
<organism evidence="4 5">
    <name type="scientific">Roridomyces roridus</name>
    <dbReference type="NCBI Taxonomy" id="1738132"/>
    <lineage>
        <taxon>Eukaryota</taxon>
        <taxon>Fungi</taxon>
        <taxon>Dikarya</taxon>
        <taxon>Basidiomycota</taxon>
        <taxon>Agaricomycotina</taxon>
        <taxon>Agaricomycetes</taxon>
        <taxon>Agaricomycetidae</taxon>
        <taxon>Agaricales</taxon>
        <taxon>Marasmiineae</taxon>
        <taxon>Mycenaceae</taxon>
        <taxon>Roridomyces</taxon>
    </lineage>
</organism>
<keyword evidence="5" id="KW-1185">Reference proteome</keyword>
<dbReference type="AlphaFoldDB" id="A0AAD7FTK4"/>
<feature type="transmembrane region" description="Helical" evidence="2">
    <location>
        <begin position="129"/>
        <end position="155"/>
    </location>
</feature>
<evidence type="ECO:0000313" key="5">
    <source>
        <dbReference type="Proteomes" id="UP001221142"/>
    </source>
</evidence>
<evidence type="ECO:0000313" key="4">
    <source>
        <dbReference type="EMBL" id="KAJ7641958.1"/>
    </source>
</evidence>
<dbReference type="PANTHER" id="PTHR40465:SF1">
    <property type="entry name" value="DUF6534 DOMAIN-CONTAINING PROTEIN"/>
    <property type="match status" value="1"/>
</dbReference>
<feature type="transmembrane region" description="Helical" evidence="2">
    <location>
        <begin position="86"/>
        <end position="108"/>
    </location>
</feature>
<reference evidence="4" key="1">
    <citation type="submission" date="2023-03" db="EMBL/GenBank/DDBJ databases">
        <title>Massive genome expansion in bonnet fungi (Mycena s.s.) driven by repeated elements and novel gene families across ecological guilds.</title>
        <authorList>
            <consortium name="Lawrence Berkeley National Laboratory"/>
            <person name="Harder C.B."/>
            <person name="Miyauchi S."/>
            <person name="Viragh M."/>
            <person name="Kuo A."/>
            <person name="Thoen E."/>
            <person name="Andreopoulos B."/>
            <person name="Lu D."/>
            <person name="Skrede I."/>
            <person name="Drula E."/>
            <person name="Henrissat B."/>
            <person name="Morin E."/>
            <person name="Kohler A."/>
            <person name="Barry K."/>
            <person name="LaButti K."/>
            <person name="Morin E."/>
            <person name="Salamov A."/>
            <person name="Lipzen A."/>
            <person name="Mereny Z."/>
            <person name="Hegedus B."/>
            <person name="Baldrian P."/>
            <person name="Stursova M."/>
            <person name="Weitz H."/>
            <person name="Taylor A."/>
            <person name="Grigoriev I.V."/>
            <person name="Nagy L.G."/>
            <person name="Martin F."/>
            <person name="Kauserud H."/>
        </authorList>
    </citation>
    <scope>NUCLEOTIDE SEQUENCE</scope>
    <source>
        <strain evidence="4">9284</strain>
    </source>
</reference>
<dbReference type="PANTHER" id="PTHR40465">
    <property type="entry name" value="CHROMOSOME 1, WHOLE GENOME SHOTGUN SEQUENCE"/>
    <property type="match status" value="1"/>
</dbReference>
<feature type="transmembrane region" description="Helical" evidence="2">
    <location>
        <begin position="175"/>
        <end position="200"/>
    </location>
</feature>
<feature type="region of interest" description="Disordered" evidence="1">
    <location>
        <begin position="273"/>
        <end position="301"/>
    </location>
</feature>
<name>A0AAD7FTK4_9AGAR</name>
<evidence type="ECO:0000256" key="1">
    <source>
        <dbReference type="SAM" id="MobiDB-lite"/>
    </source>
</evidence>
<feature type="transmembrane region" description="Helical" evidence="2">
    <location>
        <begin position="242"/>
        <end position="262"/>
    </location>
</feature>
<comment type="caution">
    <text evidence="4">The sequence shown here is derived from an EMBL/GenBank/DDBJ whole genome shotgun (WGS) entry which is preliminary data.</text>
</comment>
<dbReference type="Proteomes" id="UP001221142">
    <property type="component" value="Unassembled WGS sequence"/>
</dbReference>
<dbReference type="InterPro" id="IPR045339">
    <property type="entry name" value="DUF6534"/>
</dbReference>
<dbReference type="EMBL" id="JARKIF010000004">
    <property type="protein sequence ID" value="KAJ7641958.1"/>
    <property type="molecule type" value="Genomic_DNA"/>
</dbReference>
<sequence length="330" mass="37326">MHPAPSTVPTTFGALLIGALFASVIYGISSLQATFYFRSYRNDVMRLKILVAVIWVLDTIHTGFLWGAVWFYLIGQYGDPLAKNSIAWEIPMIIIQAALIVICVHCFFAHRIFMLGRRSWLLATPVVRYFFLLEIRSLVAHKIILICLRLASSAVLSAKLFEYKYFTVVQAHDGWLFTLGLASSAVLDVYTSSVLAYLLLRHRGESDRINHVLYKLVIYGSLTTLGSTTTILSWVFMNDNMVFLGLYFCTTKFYASVVFATLNSRYNILRESEEQQGGGGPIMFRRNKNGSGDPVEFASQNRSTKVPDFQISVQMERTVHYDDGSMRSVE</sequence>
<accession>A0AAD7FTK4</accession>
<keyword evidence="2" id="KW-1133">Transmembrane helix</keyword>
<protein>
    <recommendedName>
        <fullName evidence="3">DUF6534 domain-containing protein</fullName>
    </recommendedName>
</protein>
<evidence type="ECO:0000259" key="3">
    <source>
        <dbReference type="Pfam" id="PF20152"/>
    </source>
</evidence>
<feature type="domain" description="DUF6534" evidence="3">
    <location>
        <begin position="184"/>
        <end position="266"/>
    </location>
</feature>